<keyword evidence="2" id="KW-1185">Reference proteome</keyword>
<dbReference type="EMBL" id="CAJRGZ010000022">
    <property type="protein sequence ID" value="CAG5171124.1"/>
    <property type="molecule type" value="Genomic_DNA"/>
</dbReference>
<organism evidence="1 2">
    <name type="scientific">Alternaria atra</name>
    <dbReference type="NCBI Taxonomy" id="119953"/>
    <lineage>
        <taxon>Eukaryota</taxon>
        <taxon>Fungi</taxon>
        <taxon>Dikarya</taxon>
        <taxon>Ascomycota</taxon>
        <taxon>Pezizomycotina</taxon>
        <taxon>Dothideomycetes</taxon>
        <taxon>Pleosporomycetidae</taxon>
        <taxon>Pleosporales</taxon>
        <taxon>Pleosporineae</taxon>
        <taxon>Pleosporaceae</taxon>
        <taxon>Alternaria</taxon>
        <taxon>Alternaria sect. Ulocladioides</taxon>
    </lineage>
</organism>
<comment type="caution">
    <text evidence="1">The sequence shown here is derived from an EMBL/GenBank/DDBJ whole genome shotgun (WGS) entry which is preliminary data.</text>
</comment>
<name>A0A8J2N7Z4_9PLEO</name>
<gene>
    <name evidence="1" type="ORF">ALTATR162_LOCUS7281</name>
</gene>
<evidence type="ECO:0000313" key="1">
    <source>
        <dbReference type="EMBL" id="CAG5171124.1"/>
    </source>
</evidence>
<dbReference type="GeneID" id="67019264"/>
<dbReference type="RefSeq" id="XP_043170844.1">
    <property type="nucleotide sequence ID" value="XM_043314909.1"/>
</dbReference>
<reference evidence="1" key="1">
    <citation type="submission" date="2021-05" db="EMBL/GenBank/DDBJ databases">
        <authorList>
            <person name="Stam R."/>
        </authorList>
    </citation>
    <scope>NUCLEOTIDE SEQUENCE</scope>
    <source>
        <strain evidence="1">CS162</strain>
    </source>
</reference>
<dbReference type="Proteomes" id="UP000676310">
    <property type="component" value="Unassembled WGS sequence"/>
</dbReference>
<dbReference type="AlphaFoldDB" id="A0A8J2N7Z4"/>
<accession>A0A8J2N7Z4</accession>
<evidence type="ECO:0000313" key="2">
    <source>
        <dbReference type="Proteomes" id="UP000676310"/>
    </source>
</evidence>
<sequence length="72" mass="8299">MASELNRNRHESSLWKARYAPEKPVALPLVLEDEIRTGTRARIVKCPGHASFRLPVPFRPGDISIKYTERRL</sequence>
<protein>
    <submittedName>
        <fullName evidence="1">Uncharacterized protein</fullName>
    </submittedName>
</protein>
<proteinExistence type="predicted"/>